<dbReference type="InterPro" id="IPR050415">
    <property type="entry name" value="MRET"/>
</dbReference>
<dbReference type="AlphaFoldDB" id="A0A4R5CSM5"/>
<dbReference type="Pfam" id="PF00175">
    <property type="entry name" value="NAD_binding_1"/>
    <property type="match status" value="1"/>
</dbReference>
<evidence type="ECO:0000313" key="3">
    <source>
        <dbReference type="Proteomes" id="UP000294597"/>
    </source>
</evidence>
<evidence type="ECO:0000313" key="2">
    <source>
        <dbReference type="EMBL" id="TDE01414.1"/>
    </source>
</evidence>
<dbReference type="InterPro" id="IPR039261">
    <property type="entry name" value="FNR_nucleotide-bd"/>
</dbReference>
<dbReference type="Proteomes" id="UP000294597">
    <property type="component" value="Unassembled WGS sequence"/>
</dbReference>
<dbReference type="PANTHER" id="PTHR47354">
    <property type="entry name" value="NADH OXIDOREDUCTASE HCR"/>
    <property type="match status" value="1"/>
</dbReference>
<dbReference type="SUPFAM" id="SSF52343">
    <property type="entry name" value="Ferredoxin reductase-like, C-terminal NADP-linked domain"/>
    <property type="match status" value="1"/>
</dbReference>
<dbReference type="InterPro" id="IPR001433">
    <property type="entry name" value="OxRdtase_FAD/NAD-bd"/>
</dbReference>
<evidence type="ECO:0000259" key="1">
    <source>
        <dbReference type="PROSITE" id="PS51384"/>
    </source>
</evidence>
<comment type="caution">
    <text evidence="2">The sequence shown here is derived from an EMBL/GenBank/DDBJ whole genome shotgun (WGS) entry which is preliminary data.</text>
</comment>
<dbReference type="GO" id="GO:0016491">
    <property type="term" value="F:oxidoreductase activity"/>
    <property type="evidence" value="ECO:0007669"/>
    <property type="project" value="InterPro"/>
</dbReference>
<dbReference type="Pfam" id="PF00970">
    <property type="entry name" value="FAD_binding_6"/>
    <property type="match status" value="1"/>
</dbReference>
<dbReference type="InterPro" id="IPR008333">
    <property type="entry name" value="Cbr1-like_FAD-bd_dom"/>
</dbReference>
<dbReference type="InterPro" id="IPR017927">
    <property type="entry name" value="FAD-bd_FR_type"/>
</dbReference>
<sequence length="223" mass="25659">MENHTVRVLDAQFITHDVKCFKVEKPEGYNFIPGQATEVSINTTEWNDKPRPFTFTNLKEENYLEFMIKIYKEHNGVTNMLGRINKGDELILHDVWGAIQYKGPGVFIAGGAGITPFISIFRDLFIKKQLAGNKLIYSNKTSEDVIMNEELEGMLKDNFIKLFTREKIMGFTGKRIDRKYLIENITDFSQHFYICGSKEFVKSISGYLIDLGAKTDEVVFEKS</sequence>
<dbReference type="PROSITE" id="PS51384">
    <property type="entry name" value="FAD_FR"/>
    <property type="match status" value="1"/>
</dbReference>
<dbReference type="Gene3D" id="3.40.50.80">
    <property type="entry name" value="Nucleotide-binding domain of ferredoxin-NADP reductase (FNR) module"/>
    <property type="match status" value="1"/>
</dbReference>
<dbReference type="PANTHER" id="PTHR47354:SF5">
    <property type="entry name" value="PROTEIN RFBI"/>
    <property type="match status" value="1"/>
</dbReference>
<organism evidence="2 3">
    <name type="scientific">Flavobacterium hiemivividum</name>
    <dbReference type="NCBI Taxonomy" id="2541734"/>
    <lineage>
        <taxon>Bacteria</taxon>
        <taxon>Pseudomonadati</taxon>
        <taxon>Bacteroidota</taxon>
        <taxon>Flavobacteriia</taxon>
        <taxon>Flavobacteriales</taxon>
        <taxon>Flavobacteriaceae</taxon>
        <taxon>Flavobacterium</taxon>
    </lineage>
</organism>
<dbReference type="PRINTS" id="PR00410">
    <property type="entry name" value="PHEHYDRXLASE"/>
</dbReference>
<accession>A0A4R5CSM5</accession>
<feature type="domain" description="FAD-binding FR-type" evidence="1">
    <location>
        <begin position="1"/>
        <end position="102"/>
    </location>
</feature>
<gene>
    <name evidence="2" type="ORF">E0F98_14880</name>
</gene>
<dbReference type="SUPFAM" id="SSF63380">
    <property type="entry name" value="Riboflavin synthase domain-like"/>
    <property type="match status" value="1"/>
</dbReference>
<reference evidence="2 3" key="1">
    <citation type="submission" date="2019-03" db="EMBL/GenBank/DDBJ databases">
        <title>Flavobacterium TSA-D2 sp. nov., isolated from arctic soil.</title>
        <authorList>
            <person name="Chaudhary D.K."/>
        </authorList>
    </citation>
    <scope>NUCLEOTIDE SEQUENCE [LARGE SCALE GENOMIC DNA]</scope>
    <source>
        <strain evidence="2 3">TSA-D2</strain>
    </source>
</reference>
<dbReference type="RefSeq" id="WP_132112870.1">
    <property type="nucleotide sequence ID" value="NZ_SMFO01000016.1"/>
</dbReference>
<protein>
    <submittedName>
        <fullName evidence="2">Flavodoxin reductase</fullName>
    </submittedName>
</protein>
<dbReference type="Gene3D" id="2.40.30.10">
    <property type="entry name" value="Translation factors"/>
    <property type="match status" value="1"/>
</dbReference>
<name>A0A4R5CSM5_9FLAO</name>
<proteinExistence type="predicted"/>
<dbReference type="EMBL" id="SMFO01000016">
    <property type="protein sequence ID" value="TDE01414.1"/>
    <property type="molecule type" value="Genomic_DNA"/>
</dbReference>
<dbReference type="InterPro" id="IPR017938">
    <property type="entry name" value="Riboflavin_synthase-like_b-brl"/>
</dbReference>
<keyword evidence="3" id="KW-1185">Reference proteome</keyword>